<protein>
    <submittedName>
        <fullName evidence="2">Uncharacterized protein TCIL3000_11_1790</fullName>
    </submittedName>
</protein>
<evidence type="ECO:0000313" key="2">
    <source>
        <dbReference type="EMBL" id="CCC94796.1"/>
    </source>
</evidence>
<sequence>MFLADIEDVHSFRTEVGVAKVFASAANSTSPHERPVVQLRIIQPLVQDGSQPPGDEWNRRDRDVILLCLDRAVGRVYPPLDPLQYTQTPAEFLVEEGLKVVRLQVIPTAQLFPHPLAPHGVEGCTALADDAPQAERPQMGGYAVESGLSGGGAASDASSVVRKRWKKGAWLAARFFNEGSWRPAGVLHGKTGAVSMRFSNVIDAAENDKGKRLLHVDVGGMEFVGVISAVTSRYAYVAVPHVCEGDGTPKWVLVTRVSVPGTLDGLANKATLKRQRGSDGRDRQAQTFVHEREVMSHDANALKVLDIDKRVVVTLRAHKVFCTWNRTDSQIPEVLSLFFDDVSTVAGGVALTTPRGEGTEAALVSHCNSYNDLLDIVKMSCERFNHGYAKYEGATSNSAAERLFSALTDTVSVRPVDYGGTRGGGGRRRMQPPVTISSPRDIPSLFEGPCVEFKAKVGTWKHGDPEEADDMFSQFNGSTEFSGANDKRDPLQRRGLMNVERIRHTIAAMATTLGGVLLVGVRDDGVVVGHPPEALRDLRLTGFCPAMAKGSVQLTTMRAVTSDTPAALPKEWWKNKGQKSNQQVVHENQKDYVVTVIAVSRGQAPFYAVSRNSVPYIRGLASTVPLHVVSAARRISSVLS</sequence>
<dbReference type="InterPro" id="IPR038461">
    <property type="entry name" value="Schlafen_AlbA_2_dom_sf"/>
</dbReference>
<proteinExistence type="predicted"/>
<name>G0UZH7_TRYCI</name>
<gene>
    <name evidence="2" type="ORF">TCIL3000_11_1790</name>
</gene>
<accession>G0UZH7</accession>
<dbReference type="Gene3D" id="3.30.950.30">
    <property type="entry name" value="Schlafen, AAA domain"/>
    <property type="match status" value="1"/>
</dbReference>
<dbReference type="VEuPathDB" id="TriTrypDB:TcIL3000.11.1790"/>
<dbReference type="EMBL" id="HE575324">
    <property type="protein sequence ID" value="CCC94796.1"/>
    <property type="molecule type" value="Genomic_DNA"/>
</dbReference>
<feature type="region of interest" description="Disordered" evidence="1">
    <location>
        <begin position="415"/>
        <end position="441"/>
    </location>
</feature>
<reference evidence="2" key="1">
    <citation type="journal article" date="2012" name="Proc. Natl. Acad. Sci. U.S.A.">
        <title>Antigenic diversity is generated by distinct evolutionary mechanisms in African trypanosome species.</title>
        <authorList>
            <person name="Jackson A.P."/>
            <person name="Berry A."/>
            <person name="Aslett M."/>
            <person name="Allison H.C."/>
            <person name="Burton P."/>
            <person name="Vavrova-Anderson J."/>
            <person name="Brown R."/>
            <person name="Browne H."/>
            <person name="Corton N."/>
            <person name="Hauser H."/>
            <person name="Gamble J."/>
            <person name="Gilderthorp R."/>
            <person name="Marcello L."/>
            <person name="McQuillan J."/>
            <person name="Otto T.D."/>
            <person name="Quail M.A."/>
            <person name="Sanders M.J."/>
            <person name="van Tonder A."/>
            <person name="Ginger M.L."/>
            <person name="Field M.C."/>
            <person name="Barry J.D."/>
            <person name="Hertz-Fowler C."/>
            <person name="Berriman M."/>
        </authorList>
    </citation>
    <scope>NUCLEOTIDE SEQUENCE</scope>
    <source>
        <strain evidence="2">IL3000</strain>
    </source>
</reference>
<organism evidence="2">
    <name type="scientific">Trypanosoma congolense (strain IL3000)</name>
    <dbReference type="NCBI Taxonomy" id="1068625"/>
    <lineage>
        <taxon>Eukaryota</taxon>
        <taxon>Discoba</taxon>
        <taxon>Euglenozoa</taxon>
        <taxon>Kinetoplastea</taxon>
        <taxon>Metakinetoplastina</taxon>
        <taxon>Trypanosomatida</taxon>
        <taxon>Trypanosomatidae</taxon>
        <taxon>Trypanosoma</taxon>
        <taxon>Nannomonas</taxon>
    </lineage>
</organism>
<dbReference type="AlphaFoldDB" id="G0UZH7"/>
<evidence type="ECO:0000256" key="1">
    <source>
        <dbReference type="SAM" id="MobiDB-lite"/>
    </source>
</evidence>